<dbReference type="InterPro" id="IPR011701">
    <property type="entry name" value="MFS"/>
</dbReference>
<dbReference type="InterPro" id="IPR020846">
    <property type="entry name" value="MFS_dom"/>
</dbReference>
<accession>T1I8C8</accession>
<evidence type="ECO:0000256" key="5">
    <source>
        <dbReference type="ARBA" id="ARBA00022989"/>
    </source>
</evidence>
<dbReference type="VEuPathDB" id="VectorBase:RPRC012550"/>
<evidence type="ECO:0000256" key="3">
    <source>
        <dbReference type="ARBA" id="ARBA00022692"/>
    </source>
</evidence>
<evidence type="ECO:0000256" key="4">
    <source>
        <dbReference type="ARBA" id="ARBA00022847"/>
    </source>
</evidence>
<evidence type="ECO:0000313" key="8">
    <source>
        <dbReference type="EnsemblMetazoa" id="RPRC012550-PA"/>
    </source>
</evidence>
<evidence type="ECO:0000256" key="2">
    <source>
        <dbReference type="ARBA" id="ARBA00022448"/>
    </source>
</evidence>
<dbReference type="FunFam" id="1.20.1250.20:FF:000003">
    <property type="entry name" value="Solute carrier family 17 member 3"/>
    <property type="match status" value="2"/>
</dbReference>
<dbReference type="eggNOG" id="KOG2532">
    <property type="taxonomic scope" value="Eukaryota"/>
</dbReference>
<evidence type="ECO:0000256" key="1">
    <source>
        <dbReference type="ARBA" id="ARBA00004141"/>
    </source>
</evidence>
<dbReference type="EnsemblMetazoa" id="RPRC012550-RA">
    <property type="protein sequence ID" value="RPRC012550-PA"/>
    <property type="gene ID" value="RPRC012550"/>
</dbReference>
<protein>
    <recommendedName>
        <fullName evidence="7">Major facilitator superfamily (MFS) profile domain-containing protein</fullName>
    </recommendedName>
</protein>
<dbReference type="Pfam" id="PF07690">
    <property type="entry name" value="MFS_1"/>
    <property type="match status" value="2"/>
</dbReference>
<dbReference type="InterPro" id="IPR036259">
    <property type="entry name" value="MFS_trans_sf"/>
</dbReference>
<dbReference type="InParanoid" id="T1I8C8"/>
<sequence>FEWTAFQQGVIHSGLFWGYFTTQILGGVLSDIFNHKSVFLWGLIITCIATAITPLAARAFDWIGIIICRVIVGMAQGVFYNSLHAITAHWIPLEERGVLGTLVFAGVQFGSAISTFLTSIILVYWDWSVVFYTYAAIGVVLVAVFFFTTYTFPADVPNMSAKEKEIFEEYKKHVTRLKHKKVPVVPILKSRHVWAIFFAMVGQDWGFYTVVTFVPTYLKSVLHLDTQANGIVNSLGFLSLWIIGMLFVGVSSVLSAHEVENDWFYVSTVVHSLGFIGVSYAECNLTFAITCLLTGMIALGLFYPSVKVNPMDLSPNFAGTIGSIGQMGGCTSGVLLTYVIGFLTPNSYKSEWRVVFWISYVVVMAGGLLFFFLASAEVQPFNDFEEEEEKKRVQERHFVAILCCMGLTISYTMRVCLSLAITEMAKPTFVKEDPQACPYPLTTIKIESNTYEWTEQKQGLILSSFFWGYVFTLIPGALLAESKGPKVVLINGVGLTSIFTLFTPVLLSTWGWQGLILSRIAIGLAQGLTYAALHTSVAHWIPQQERSTWATVVFSGSHVGNMISMICTSMLLSNFKGRWDVVFYLYGSLGLLWTLIFSCTTHSRPQDHPRLSEEEKLLLQKYLQEVSKREANKSTPWRSILRSRPVWAIIIAMIGHDWSLYALISDVPKYFKSVLHLTISQNGDYMATGFFLMWLVSIVCGVLADYINRRKLVSITANRKIMTTLASLGPVVGLLGASYSGCNIHTAVICLVIGMGFMGAFYPSLKVNPIDLAPNYGGTLGALGQTVGGFSGITVPFLTGILTPNAMLIEWRTTFWLTFVVTMLTTIYYLLNASAELQKWNTESEEDPLFKGKQ</sequence>
<dbReference type="GO" id="GO:0015293">
    <property type="term" value="F:symporter activity"/>
    <property type="evidence" value="ECO:0007669"/>
    <property type="project" value="UniProtKB-KW"/>
</dbReference>
<evidence type="ECO:0000256" key="6">
    <source>
        <dbReference type="ARBA" id="ARBA00023136"/>
    </source>
</evidence>
<organism evidence="8 9">
    <name type="scientific">Rhodnius prolixus</name>
    <name type="common">Triatomid bug</name>
    <dbReference type="NCBI Taxonomy" id="13249"/>
    <lineage>
        <taxon>Eukaryota</taxon>
        <taxon>Metazoa</taxon>
        <taxon>Ecdysozoa</taxon>
        <taxon>Arthropoda</taxon>
        <taxon>Hexapoda</taxon>
        <taxon>Insecta</taxon>
        <taxon>Pterygota</taxon>
        <taxon>Neoptera</taxon>
        <taxon>Paraneoptera</taxon>
        <taxon>Hemiptera</taxon>
        <taxon>Heteroptera</taxon>
        <taxon>Panheteroptera</taxon>
        <taxon>Cimicomorpha</taxon>
        <taxon>Reduviidae</taxon>
        <taxon>Triatominae</taxon>
        <taxon>Rhodnius</taxon>
    </lineage>
</organism>
<dbReference type="EMBL" id="ACPB03001918">
    <property type="status" value="NOT_ANNOTATED_CDS"/>
    <property type="molecule type" value="Genomic_DNA"/>
</dbReference>
<dbReference type="FunFam" id="1.20.1250.20:FF:000423">
    <property type="entry name" value="Putative inorganic phosphate cotransporter-like Protein"/>
    <property type="match status" value="1"/>
</dbReference>
<dbReference type="GO" id="GO:0006820">
    <property type="term" value="P:monoatomic anion transport"/>
    <property type="evidence" value="ECO:0007669"/>
    <property type="project" value="TreeGrafter"/>
</dbReference>
<dbReference type="AlphaFoldDB" id="T1I8C8"/>
<dbReference type="PROSITE" id="PS50850">
    <property type="entry name" value="MFS"/>
    <property type="match status" value="2"/>
</dbReference>
<dbReference type="Proteomes" id="UP000015103">
    <property type="component" value="Unassembled WGS sequence"/>
</dbReference>
<dbReference type="PANTHER" id="PTHR11662">
    <property type="entry name" value="SOLUTE CARRIER FAMILY 17"/>
    <property type="match status" value="1"/>
</dbReference>
<keyword evidence="5" id="KW-1133">Transmembrane helix</keyword>
<dbReference type="SUPFAM" id="SSF103473">
    <property type="entry name" value="MFS general substrate transporter"/>
    <property type="match status" value="2"/>
</dbReference>
<evidence type="ECO:0000313" key="9">
    <source>
        <dbReference type="Proteomes" id="UP000015103"/>
    </source>
</evidence>
<keyword evidence="4" id="KW-0769">Symport</keyword>
<feature type="domain" description="Major facilitator superfamily (MFS) profile" evidence="7">
    <location>
        <begin position="1"/>
        <end position="378"/>
    </location>
</feature>
<keyword evidence="3" id="KW-0812">Transmembrane</keyword>
<dbReference type="GO" id="GO:0016020">
    <property type="term" value="C:membrane"/>
    <property type="evidence" value="ECO:0007669"/>
    <property type="project" value="UniProtKB-SubCell"/>
</dbReference>
<dbReference type="PANTHER" id="PTHR11662:SF415">
    <property type="entry name" value="AT30085P-RELATED"/>
    <property type="match status" value="1"/>
</dbReference>
<keyword evidence="2" id="KW-0813">Transport</keyword>
<evidence type="ECO:0000259" key="7">
    <source>
        <dbReference type="PROSITE" id="PS50850"/>
    </source>
</evidence>
<dbReference type="HOGENOM" id="CLU_001265_5_0_1"/>
<proteinExistence type="predicted"/>
<name>T1I8C8_RHOPR</name>
<keyword evidence="6" id="KW-0472">Membrane</keyword>
<dbReference type="OMA" id="SETHCPV"/>
<dbReference type="STRING" id="13249.T1I8C8"/>
<feature type="domain" description="Major facilitator superfamily (MFS) profile" evidence="7">
    <location>
        <begin position="398"/>
        <end position="837"/>
    </location>
</feature>
<dbReference type="InterPro" id="IPR050382">
    <property type="entry name" value="MFS_Na/Anion_cotransporter"/>
</dbReference>
<reference evidence="8" key="1">
    <citation type="submission" date="2015-05" db="UniProtKB">
        <authorList>
            <consortium name="EnsemblMetazoa"/>
        </authorList>
    </citation>
    <scope>IDENTIFICATION</scope>
</reference>
<dbReference type="Gene3D" id="1.20.1250.20">
    <property type="entry name" value="MFS general substrate transporter like domains"/>
    <property type="match status" value="4"/>
</dbReference>
<comment type="subcellular location">
    <subcellularLocation>
        <location evidence="1">Membrane</location>
        <topology evidence="1">Multi-pass membrane protein</topology>
    </subcellularLocation>
</comment>
<keyword evidence="9" id="KW-1185">Reference proteome</keyword>
<dbReference type="EMBL" id="ACPB03001919">
    <property type="status" value="NOT_ANNOTATED_CDS"/>
    <property type="molecule type" value="Genomic_DNA"/>
</dbReference>